<sequence length="92" mass="9761">MLNRLQAFTIVTLGVVNEALAQATPPATPSPAAPAPTDGGSSWLWIIIALAIIAAIIWYFMRVRSRAATTATSATSGTPTSRTNVYDSDKRK</sequence>
<name>A0A1B2EZ55_9HYPH</name>
<evidence type="ECO:0000313" key="3">
    <source>
        <dbReference type="EMBL" id="ANY85207.1"/>
    </source>
</evidence>
<dbReference type="AlphaFoldDB" id="A0A1B2EZ55"/>
<keyword evidence="3" id="KW-0614">Plasmid</keyword>
<feature type="transmembrane region" description="Helical" evidence="2">
    <location>
        <begin position="42"/>
        <end position="61"/>
    </location>
</feature>
<dbReference type="KEGG" id="moc:BB934_44280"/>
<organism evidence="3">
    <name type="scientific">Microvirga ossetica</name>
    <dbReference type="NCBI Taxonomy" id="1882682"/>
    <lineage>
        <taxon>Bacteria</taxon>
        <taxon>Pseudomonadati</taxon>
        <taxon>Pseudomonadota</taxon>
        <taxon>Alphaproteobacteria</taxon>
        <taxon>Hyphomicrobiales</taxon>
        <taxon>Methylobacteriaceae</taxon>
        <taxon>Microvirga</taxon>
    </lineage>
</organism>
<protein>
    <recommendedName>
        <fullName evidence="4">LPXTG cell wall anchor domain-containing protein</fullName>
    </recommendedName>
</protein>
<proteinExistence type="predicted"/>
<accession>A0A1B2EZ55</accession>
<keyword evidence="2" id="KW-1133">Transmembrane helix</keyword>
<geneLocation type="plasmid" evidence="3">
    <name>unnamed4</name>
</geneLocation>
<gene>
    <name evidence="3" type="ORF">BB934_44280</name>
</gene>
<dbReference type="EMBL" id="CP016620">
    <property type="protein sequence ID" value="ANY85207.1"/>
    <property type="molecule type" value="Genomic_DNA"/>
</dbReference>
<evidence type="ECO:0000256" key="1">
    <source>
        <dbReference type="SAM" id="MobiDB-lite"/>
    </source>
</evidence>
<keyword evidence="2" id="KW-0812">Transmembrane</keyword>
<evidence type="ECO:0000256" key="2">
    <source>
        <dbReference type="SAM" id="Phobius"/>
    </source>
</evidence>
<feature type="region of interest" description="Disordered" evidence="1">
    <location>
        <begin position="69"/>
        <end position="92"/>
    </location>
</feature>
<reference evidence="3" key="1">
    <citation type="submission" date="2016-07" db="EMBL/GenBank/DDBJ databases">
        <title>Microvirga ossetica sp. nov. a new species of rhizobia isolated from root nodules of the legume species Vicia alpestris Steven originated from North Ossetia region in the Caucasus.</title>
        <authorList>
            <person name="Safronova V.I."/>
            <person name="Kuznetsova I.G."/>
            <person name="Sazanova A.L."/>
            <person name="Belimov A."/>
            <person name="Andronov E."/>
            <person name="Osledkin Y.S."/>
            <person name="Onishchuk O.P."/>
            <person name="Kurchak O.N."/>
            <person name="Shaposhnikov A.I."/>
            <person name="Willems A."/>
            <person name="Tikhonovich I.A."/>
        </authorList>
    </citation>
    <scope>NUCLEOTIDE SEQUENCE [LARGE SCALE GENOMIC DNA]</scope>
    <source>
        <strain evidence="3">V5/3M</strain>
        <plasmid evidence="3">unnamed4</plasmid>
    </source>
</reference>
<feature type="compositionally biased region" description="Low complexity" evidence="1">
    <location>
        <begin position="69"/>
        <end position="83"/>
    </location>
</feature>
<keyword evidence="2" id="KW-0472">Membrane</keyword>
<evidence type="ECO:0008006" key="4">
    <source>
        <dbReference type="Google" id="ProtNLM"/>
    </source>
</evidence>